<evidence type="ECO:0000256" key="8">
    <source>
        <dbReference type="ARBA" id="ARBA00023170"/>
    </source>
</evidence>
<keyword evidence="3 10" id="KW-0716">Sensory transduction</keyword>
<proteinExistence type="inferred from homology"/>
<sequence>MAYLMHYFGVCKPQWWEMKAHTNLLAEFSGAVVRIYAPGVLVLLTIFLFLNYKQLSFDTLGTIFSIWPVAFITNVKILSTNFKSYQKLIGEFFTKIHIYNYYKSTKDPFAKMKVLQVERNTRITGYFIGFILFLDLALWFVMPIINNIAHKELIRNKTVRLQTCLYLWAPFDYGYNVNNWIIMHIVSCISTVYGCSSITLFDTLNFAFIFNLIGHIEIFKNNIKVRFQKKLNNEEMRFELIETMKYHAFITQKFKDMESAFGINIGGNYLQNLFEDSLLLYELMFGPKGDKMQYGLMIVVYMGELIIMSFVLEEIRRQSEDIPEVVYCNIHWEEMSISNKKIFLPFLLQVQPIMEFKAACGLRAGVNPMISIFKSTFSYYIMLKSSMKS</sequence>
<dbReference type="PANTHER" id="PTHR21137">
    <property type="entry name" value="ODORANT RECEPTOR"/>
    <property type="match status" value="1"/>
</dbReference>
<evidence type="ECO:0000256" key="2">
    <source>
        <dbReference type="ARBA" id="ARBA00022475"/>
    </source>
</evidence>
<name>A0ABM3MXU8_GALME</name>
<keyword evidence="11" id="KW-1185">Reference proteome</keyword>
<comment type="caution">
    <text evidence="10">Lacks conserved residue(s) required for the propagation of feature annotation.</text>
</comment>
<reference evidence="12" key="1">
    <citation type="submission" date="2025-08" db="UniProtKB">
        <authorList>
            <consortium name="RefSeq"/>
        </authorList>
    </citation>
    <scope>IDENTIFICATION</scope>
    <source>
        <tissue evidence="12">Whole larvae</tissue>
    </source>
</reference>
<gene>
    <name evidence="12" type="primary">LOC113521071</name>
</gene>
<keyword evidence="6 10" id="KW-1133">Transmembrane helix</keyword>
<evidence type="ECO:0000313" key="12">
    <source>
        <dbReference type="RefSeq" id="XP_052756166.1"/>
    </source>
</evidence>
<keyword evidence="5 10" id="KW-0552">Olfaction</keyword>
<evidence type="ECO:0000256" key="1">
    <source>
        <dbReference type="ARBA" id="ARBA00004651"/>
    </source>
</evidence>
<evidence type="ECO:0000256" key="5">
    <source>
        <dbReference type="ARBA" id="ARBA00022725"/>
    </source>
</evidence>
<dbReference type="GeneID" id="113521071"/>
<comment type="similarity">
    <text evidence="10">Belongs to the insect chemoreceptor superfamily. Heteromeric odorant receptor channel (TC 1.A.69) family.</text>
</comment>
<dbReference type="Pfam" id="PF02949">
    <property type="entry name" value="7tm_6"/>
    <property type="match status" value="1"/>
</dbReference>
<evidence type="ECO:0000256" key="9">
    <source>
        <dbReference type="ARBA" id="ARBA00023224"/>
    </source>
</evidence>
<keyword evidence="9 10" id="KW-0807">Transducer</keyword>
<feature type="transmembrane region" description="Helical" evidence="10">
    <location>
        <begin position="59"/>
        <end position="78"/>
    </location>
</feature>
<dbReference type="InterPro" id="IPR004117">
    <property type="entry name" value="7tm6_olfct_rcpt"/>
</dbReference>
<evidence type="ECO:0000256" key="4">
    <source>
        <dbReference type="ARBA" id="ARBA00022692"/>
    </source>
</evidence>
<evidence type="ECO:0000256" key="7">
    <source>
        <dbReference type="ARBA" id="ARBA00023136"/>
    </source>
</evidence>
<evidence type="ECO:0000313" key="11">
    <source>
        <dbReference type="Proteomes" id="UP001652740"/>
    </source>
</evidence>
<feature type="transmembrane region" description="Helical" evidence="10">
    <location>
        <begin position="294"/>
        <end position="312"/>
    </location>
</feature>
<evidence type="ECO:0000256" key="10">
    <source>
        <dbReference type="RuleBase" id="RU351113"/>
    </source>
</evidence>
<comment type="subcellular location">
    <subcellularLocation>
        <location evidence="1 10">Cell membrane</location>
        <topology evidence="1 10">Multi-pass membrane protein</topology>
    </subcellularLocation>
</comment>
<feature type="transmembrane region" description="Helical" evidence="10">
    <location>
        <begin position="180"/>
        <end position="201"/>
    </location>
</feature>
<protein>
    <recommendedName>
        <fullName evidence="10">Odorant receptor</fullName>
    </recommendedName>
</protein>
<evidence type="ECO:0000256" key="6">
    <source>
        <dbReference type="ARBA" id="ARBA00022989"/>
    </source>
</evidence>
<keyword evidence="8 10" id="KW-0675">Receptor</keyword>
<organism evidence="11 12">
    <name type="scientific">Galleria mellonella</name>
    <name type="common">Greater wax moth</name>
    <dbReference type="NCBI Taxonomy" id="7137"/>
    <lineage>
        <taxon>Eukaryota</taxon>
        <taxon>Metazoa</taxon>
        <taxon>Ecdysozoa</taxon>
        <taxon>Arthropoda</taxon>
        <taxon>Hexapoda</taxon>
        <taxon>Insecta</taxon>
        <taxon>Pterygota</taxon>
        <taxon>Neoptera</taxon>
        <taxon>Endopterygota</taxon>
        <taxon>Lepidoptera</taxon>
        <taxon>Glossata</taxon>
        <taxon>Ditrysia</taxon>
        <taxon>Pyraloidea</taxon>
        <taxon>Pyralidae</taxon>
        <taxon>Galleriinae</taxon>
        <taxon>Galleria</taxon>
    </lineage>
</organism>
<accession>A0ABM3MXU8</accession>
<dbReference type="PANTHER" id="PTHR21137:SF35">
    <property type="entry name" value="ODORANT RECEPTOR 19A-RELATED"/>
    <property type="match status" value="1"/>
</dbReference>
<feature type="transmembrane region" description="Helical" evidence="10">
    <location>
        <begin position="123"/>
        <end position="145"/>
    </location>
</feature>
<dbReference type="Proteomes" id="UP001652740">
    <property type="component" value="Unplaced"/>
</dbReference>
<keyword evidence="2" id="KW-1003">Cell membrane</keyword>
<dbReference type="RefSeq" id="XP_052756166.1">
    <property type="nucleotide sequence ID" value="XM_052900206.1"/>
</dbReference>
<keyword evidence="4 10" id="KW-0812">Transmembrane</keyword>
<evidence type="ECO:0000256" key="3">
    <source>
        <dbReference type="ARBA" id="ARBA00022606"/>
    </source>
</evidence>
<feature type="transmembrane region" description="Helical" evidence="10">
    <location>
        <begin position="35"/>
        <end position="52"/>
    </location>
</feature>
<keyword evidence="7 10" id="KW-0472">Membrane</keyword>